<evidence type="ECO:0000256" key="2">
    <source>
        <dbReference type="ARBA" id="ARBA00008900"/>
    </source>
</evidence>
<feature type="active site" description="Proton acceptor" evidence="9">
    <location>
        <position position="24"/>
    </location>
</feature>
<comment type="caution">
    <text evidence="11">The sequence shown here is derived from an EMBL/GenBank/DDBJ whole genome shotgun (WGS) entry which is preliminary data.</text>
</comment>
<comment type="pathway">
    <text evidence="1 8">Purine metabolism; 7-cyano-7-deazaguanine biosynthesis.</text>
</comment>
<name>A0A6A8MA07_9FIRM</name>
<evidence type="ECO:0000256" key="10">
    <source>
        <dbReference type="PIRSR" id="PIRSR006113-2"/>
    </source>
</evidence>
<keyword evidence="4 8" id="KW-0479">Metal-binding</keyword>
<reference evidence="11" key="1">
    <citation type="submission" date="2019-09" db="EMBL/GenBank/DDBJ databases">
        <title>In-depth cultivation of the pig gut microbiome towards novel bacterial diversity and tailored functional studies.</title>
        <authorList>
            <person name="Wylensek D."/>
            <person name="Hitch T.C.A."/>
            <person name="Clavel T."/>
        </authorList>
    </citation>
    <scope>NUCLEOTIDE SEQUENCE</scope>
    <source>
        <strain evidence="11">RF-744-FAT-WT-3</strain>
    </source>
</reference>
<dbReference type="PIRSF" id="PIRSF006113">
    <property type="entry name" value="PTP_synth"/>
    <property type="match status" value="1"/>
</dbReference>
<dbReference type="GO" id="GO:0008616">
    <property type="term" value="P:tRNA queuosine(34) biosynthetic process"/>
    <property type="evidence" value="ECO:0007669"/>
    <property type="project" value="UniProtKB-KW"/>
</dbReference>
<dbReference type="EMBL" id="VUNB01000003">
    <property type="protein sequence ID" value="MST68664.1"/>
    <property type="molecule type" value="Genomic_DNA"/>
</dbReference>
<evidence type="ECO:0000256" key="9">
    <source>
        <dbReference type="PIRSR" id="PIRSR006113-1"/>
    </source>
</evidence>
<dbReference type="PANTHER" id="PTHR12589">
    <property type="entry name" value="PYRUVOYL TETRAHYDROBIOPTERIN SYNTHASE"/>
    <property type="match status" value="1"/>
</dbReference>
<gene>
    <name evidence="11" type="primary">queD</name>
    <name evidence="11" type="ORF">FYJ66_03545</name>
</gene>
<dbReference type="Pfam" id="PF01242">
    <property type="entry name" value="PTPS"/>
    <property type="match status" value="1"/>
</dbReference>
<feature type="binding site" evidence="10">
    <location>
        <position position="30"/>
    </location>
    <ligand>
        <name>Zn(2+)</name>
        <dbReference type="ChEBI" id="CHEBI:29105"/>
    </ligand>
</feature>
<keyword evidence="6 8" id="KW-0456">Lyase</keyword>
<feature type="binding site" evidence="10">
    <location>
        <position position="14"/>
    </location>
    <ligand>
        <name>Zn(2+)</name>
        <dbReference type="ChEBI" id="CHEBI:29105"/>
    </ligand>
</feature>
<organism evidence="11">
    <name type="scientific">Baileyella intestinalis</name>
    <dbReference type="NCBI Taxonomy" id="2606709"/>
    <lineage>
        <taxon>Bacteria</taxon>
        <taxon>Bacillati</taxon>
        <taxon>Bacillota</taxon>
        <taxon>Clostridia</taxon>
        <taxon>Peptostreptococcales</taxon>
        <taxon>Anaerovoracaceae</taxon>
        <taxon>Baileyella</taxon>
    </lineage>
</organism>
<dbReference type="NCBIfam" id="TIGR03367">
    <property type="entry name" value="queuosine_QueD"/>
    <property type="match status" value="1"/>
</dbReference>
<evidence type="ECO:0000256" key="6">
    <source>
        <dbReference type="ARBA" id="ARBA00023239"/>
    </source>
</evidence>
<evidence type="ECO:0000256" key="7">
    <source>
        <dbReference type="ARBA" id="ARBA00048807"/>
    </source>
</evidence>
<feature type="active site" description="Charge relay system" evidence="9">
    <location>
        <position position="65"/>
    </location>
</feature>
<proteinExistence type="inferred from homology"/>
<comment type="catalytic activity">
    <reaction evidence="7 8">
        <text>7,8-dihydroneopterin 3'-triphosphate + H2O = 6-carboxy-5,6,7,8-tetrahydropterin + triphosphate + acetaldehyde + 2 H(+)</text>
        <dbReference type="Rhea" id="RHEA:27966"/>
        <dbReference type="ChEBI" id="CHEBI:15343"/>
        <dbReference type="ChEBI" id="CHEBI:15377"/>
        <dbReference type="ChEBI" id="CHEBI:15378"/>
        <dbReference type="ChEBI" id="CHEBI:18036"/>
        <dbReference type="ChEBI" id="CHEBI:58462"/>
        <dbReference type="ChEBI" id="CHEBI:61032"/>
        <dbReference type="EC" id="4.1.2.50"/>
    </reaction>
</comment>
<evidence type="ECO:0000256" key="8">
    <source>
        <dbReference type="PIRNR" id="PIRNR006113"/>
    </source>
</evidence>
<dbReference type="InterPro" id="IPR007115">
    <property type="entry name" value="6-PTP_synth/QueD"/>
</dbReference>
<dbReference type="InterPro" id="IPR038418">
    <property type="entry name" value="6-PTP_synth/QueD_sf"/>
</dbReference>
<feature type="binding site" evidence="10">
    <location>
        <position position="28"/>
    </location>
    <ligand>
        <name>Zn(2+)</name>
        <dbReference type="ChEBI" id="CHEBI:29105"/>
    </ligand>
</feature>
<dbReference type="RefSeq" id="WP_154572145.1">
    <property type="nucleotide sequence ID" value="NZ_JAQDDW010000017.1"/>
</dbReference>
<comment type="cofactor">
    <cofactor evidence="8 10">
        <name>Zn(2+)</name>
        <dbReference type="ChEBI" id="CHEBI:29105"/>
    </cofactor>
    <text evidence="8 10">Binds 1 zinc ion per subunit.</text>
</comment>
<sequence>MYRVKKRLEVSAAHQLKLDYPSKCTQLHGHNWIIDVYLESETLDSNGMVLDFTKIKELVKDKLDHKILNDVLDFNPTAENIAYWICSQFPCCYRVDVQESENNVASYIKDQK</sequence>
<evidence type="ECO:0000256" key="5">
    <source>
        <dbReference type="ARBA" id="ARBA00022833"/>
    </source>
</evidence>
<dbReference type="PANTHER" id="PTHR12589:SF7">
    <property type="entry name" value="6-PYRUVOYL TETRAHYDROBIOPTERIN SYNTHASE"/>
    <property type="match status" value="1"/>
</dbReference>
<dbReference type="GO" id="GO:0070497">
    <property type="term" value="F:6-carboxytetrahydropterin synthase activity"/>
    <property type="evidence" value="ECO:0007669"/>
    <property type="project" value="UniProtKB-EC"/>
</dbReference>
<accession>A0A6A8MA07</accession>
<dbReference type="Gene3D" id="3.30.479.10">
    <property type="entry name" value="6-pyruvoyl tetrahydropterin synthase/QueD"/>
    <property type="match status" value="1"/>
</dbReference>
<comment type="similarity">
    <text evidence="2 8">Belongs to the PTPS family. QueD subfamily.</text>
</comment>
<dbReference type="SUPFAM" id="SSF55620">
    <property type="entry name" value="Tetrahydrobiopterin biosynthesis enzymes-like"/>
    <property type="match status" value="1"/>
</dbReference>
<evidence type="ECO:0000256" key="1">
    <source>
        <dbReference type="ARBA" id="ARBA00005061"/>
    </source>
</evidence>
<protein>
    <recommendedName>
        <fullName evidence="3 8">6-carboxy-5,6,7,8-tetrahydropterin synthase</fullName>
        <ecNumber evidence="8">4.-.-.-</ecNumber>
    </recommendedName>
</protein>
<evidence type="ECO:0000256" key="4">
    <source>
        <dbReference type="ARBA" id="ARBA00022723"/>
    </source>
</evidence>
<keyword evidence="8" id="KW-0671">Queuosine biosynthesis</keyword>
<dbReference type="UniPathway" id="UPA00391"/>
<dbReference type="EC" id="4.-.-.-" evidence="8"/>
<evidence type="ECO:0000256" key="3">
    <source>
        <dbReference type="ARBA" id="ARBA00018141"/>
    </source>
</evidence>
<feature type="active site" description="Charge relay system" evidence="9">
    <location>
        <position position="99"/>
    </location>
</feature>
<evidence type="ECO:0000313" key="11">
    <source>
        <dbReference type="EMBL" id="MST68664.1"/>
    </source>
</evidence>
<dbReference type="GO" id="GO:0046872">
    <property type="term" value="F:metal ion binding"/>
    <property type="evidence" value="ECO:0007669"/>
    <property type="project" value="UniProtKB-KW"/>
</dbReference>
<keyword evidence="5 8" id="KW-0862">Zinc</keyword>
<dbReference type="AlphaFoldDB" id="A0A6A8MA07"/>